<protein>
    <recommendedName>
        <fullName evidence="5">SAP domain-containing protein</fullName>
    </recommendedName>
</protein>
<evidence type="ECO:0008006" key="5">
    <source>
        <dbReference type="Google" id="ProtNLM"/>
    </source>
</evidence>
<dbReference type="STRING" id="930991.A0A0D0D641"/>
<keyword evidence="2" id="KW-1133">Transmembrane helix</keyword>
<evidence type="ECO:0000313" key="4">
    <source>
        <dbReference type="Proteomes" id="UP000054538"/>
    </source>
</evidence>
<dbReference type="EMBL" id="KN825300">
    <property type="protein sequence ID" value="KIK92237.1"/>
    <property type="molecule type" value="Genomic_DNA"/>
</dbReference>
<dbReference type="InterPro" id="IPR038872">
    <property type="entry name" value="Put_GTT3"/>
</dbReference>
<organism evidence="3 4">
    <name type="scientific">Paxillus rubicundulus Ve08.2h10</name>
    <dbReference type="NCBI Taxonomy" id="930991"/>
    <lineage>
        <taxon>Eukaryota</taxon>
        <taxon>Fungi</taxon>
        <taxon>Dikarya</taxon>
        <taxon>Basidiomycota</taxon>
        <taxon>Agaricomycotina</taxon>
        <taxon>Agaricomycetes</taxon>
        <taxon>Agaricomycetidae</taxon>
        <taxon>Boletales</taxon>
        <taxon>Paxilineae</taxon>
        <taxon>Paxillaceae</taxon>
        <taxon>Paxillus</taxon>
    </lineage>
</organism>
<dbReference type="PANTHER" id="PTHR41807:SF1">
    <property type="entry name" value="GLUTATHIONE TRANSFERASE 3"/>
    <property type="match status" value="1"/>
</dbReference>
<dbReference type="InParanoid" id="A0A0D0D641"/>
<feature type="region of interest" description="Disordered" evidence="1">
    <location>
        <begin position="368"/>
        <end position="388"/>
    </location>
</feature>
<dbReference type="AlphaFoldDB" id="A0A0D0D641"/>
<dbReference type="Proteomes" id="UP000054538">
    <property type="component" value="Unassembled WGS sequence"/>
</dbReference>
<proteinExistence type="predicted"/>
<evidence type="ECO:0000313" key="3">
    <source>
        <dbReference type="EMBL" id="KIK92237.1"/>
    </source>
</evidence>
<feature type="transmembrane region" description="Helical" evidence="2">
    <location>
        <begin position="207"/>
        <end position="226"/>
    </location>
</feature>
<evidence type="ECO:0000256" key="2">
    <source>
        <dbReference type="SAM" id="Phobius"/>
    </source>
</evidence>
<evidence type="ECO:0000256" key="1">
    <source>
        <dbReference type="SAM" id="MobiDB-lite"/>
    </source>
</evidence>
<dbReference type="PANTHER" id="PTHR41807">
    <property type="entry name" value="GLUTATHIONE TRANSFERASE 3"/>
    <property type="match status" value="1"/>
</dbReference>
<sequence>MAPVAYSGALQSKKKAELQEIARALHLSDAGTKEDIQNRIKKHLDQNQSLLEDNPAFSGLFGKRKRSTQPLPVHVRSVPSPASESGGEIVAKNSSSPGTTRSTRRSFALDPIHDATPVPEVREVSMMLKNPPISPPEEETSTSILVNPTPHKDASRMITSTPRGILRNVAKPSVQLATTTFQRLQADAKQRARVFILASRSTLSNSVNIWLITALLELLYVLYVVIPWESVEFPSSRPAYSGNFYVSIPYLPLTTFQSWAFWGVLAHWSIPALVIPAVLGSVVSFHPANATSARIPRVLPLDPLTASIMRLAAQYAYPYETLNATLHGVDVIGPRWRILNSAVGVALAFTEAIFTAPSAYAEARMRHRAGTPRRVTAPEDSLSNFGES</sequence>
<name>A0A0D0D641_9AGAM</name>
<feature type="transmembrane region" description="Helical" evidence="2">
    <location>
        <begin position="259"/>
        <end position="285"/>
    </location>
</feature>
<keyword evidence="4" id="KW-1185">Reference proteome</keyword>
<dbReference type="OrthoDB" id="5569309at2759"/>
<dbReference type="HOGENOM" id="CLU_706084_0_0_1"/>
<accession>A0A0D0D641</accession>
<feature type="region of interest" description="Disordered" evidence="1">
    <location>
        <begin position="132"/>
        <end position="154"/>
    </location>
</feature>
<gene>
    <name evidence="3" type="ORF">PAXRUDRAFT_147764</name>
</gene>
<reference evidence="3 4" key="1">
    <citation type="submission" date="2014-04" db="EMBL/GenBank/DDBJ databases">
        <authorList>
            <consortium name="DOE Joint Genome Institute"/>
            <person name="Kuo A."/>
            <person name="Kohler A."/>
            <person name="Jargeat P."/>
            <person name="Nagy L.G."/>
            <person name="Floudas D."/>
            <person name="Copeland A."/>
            <person name="Barry K.W."/>
            <person name="Cichocki N."/>
            <person name="Veneault-Fourrey C."/>
            <person name="LaButti K."/>
            <person name="Lindquist E.A."/>
            <person name="Lipzen A."/>
            <person name="Lundell T."/>
            <person name="Morin E."/>
            <person name="Murat C."/>
            <person name="Sun H."/>
            <person name="Tunlid A."/>
            <person name="Henrissat B."/>
            <person name="Grigoriev I.V."/>
            <person name="Hibbett D.S."/>
            <person name="Martin F."/>
            <person name="Nordberg H.P."/>
            <person name="Cantor M.N."/>
            <person name="Hua S.X."/>
        </authorList>
    </citation>
    <scope>NUCLEOTIDE SEQUENCE [LARGE SCALE GENOMIC DNA]</scope>
    <source>
        <strain evidence="3 4">Ve08.2h10</strain>
    </source>
</reference>
<feature type="region of interest" description="Disordered" evidence="1">
    <location>
        <begin position="61"/>
        <end position="107"/>
    </location>
</feature>
<keyword evidence="2" id="KW-0812">Transmembrane</keyword>
<dbReference type="GO" id="GO:0016020">
    <property type="term" value="C:membrane"/>
    <property type="evidence" value="ECO:0007669"/>
    <property type="project" value="TreeGrafter"/>
</dbReference>
<keyword evidence="2" id="KW-0472">Membrane</keyword>
<dbReference type="Pfam" id="PF18953">
    <property type="entry name" value="SAP_new25"/>
    <property type="match status" value="1"/>
</dbReference>
<reference evidence="4" key="2">
    <citation type="submission" date="2015-01" db="EMBL/GenBank/DDBJ databases">
        <title>Evolutionary Origins and Diversification of the Mycorrhizal Mutualists.</title>
        <authorList>
            <consortium name="DOE Joint Genome Institute"/>
            <consortium name="Mycorrhizal Genomics Consortium"/>
            <person name="Kohler A."/>
            <person name="Kuo A."/>
            <person name="Nagy L.G."/>
            <person name="Floudas D."/>
            <person name="Copeland A."/>
            <person name="Barry K.W."/>
            <person name="Cichocki N."/>
            <person name="Veneault-Fourrey C."/>
            <person name="LaButti K."/>
            <person name="Lindquist E.A."/>
            <person name="Lipzen A."/>
            <person name="Lundell T."/>
            <person name="Morin E."/>
            <person name="Murat C."/>
            <person name="Riley R."/>
            <person name="Ohm R."/>
            <person name="Sun H."/>
            <person name="Tunlid A."/>
            <person name="Henrissat B."/>
            <person name="Grigoriev I.V."/>
            <person name="Hibbett D.S."/>
            <person name="Martin F."/>
        </authorList>
    </citation>
    <scope>NUCLEOTIDE SEQUENCE [LARGE SCALE GENOMIC DNA]</scope>
    <source>
        <strain evidence="4">Ve08.2h10</strain>
    </source>
</reference>